<evidence type="ECO:0000313" key="9">
    <source>
        <dbReference type="EMBL" id="EEB06144.1"/>
    </source>
</evidence>
<dbReference type="GeneID" id="7047441"/>
<dbReference type="FunFam" id="1.10.287.570:FF:000003">
    <property type="entry name" value="Anion exchange family protein"/>
    <property type="match status" value="1"/>
</dbReference>
<dbReference type="GO" id="GO:0005886">
    <property type="term" value="C:plasma membrane"/>
    <property type="evidence" value="ECO:0000318"/>
    <property type="project" value="GO_Central"/>
</dbReference>
<reference evidence="9 11" key="1">
    <citation type="journal article" date="2011" name="Science">
        <title>Comparative functional genomics of the fission yeasts.</title>
        <authorList>
            <person name="Rhind N."/>
            <person name="Chen Z."/>
            <person name="Yassour M."/>
            <person name="Thompson D.A."/>
            <person name="Haas B.J."/>
            <person name="Habib N."/>
            <person name="Wapinski I."/>
            <person name="Roy S."/>
            <person name="Lin M.F."/>
            <person name="Heiman D.I."/>
            <person name="Young S.K."/>
            <person name="Furuya K."/>
            <person name="Guo Y."/>
            <person name="Pidoux A."/>
            <person name="Chen H.M."/>
            <person name="Robbertse B."/>
            <person name="Goldberg J.M."/>
            <person name="Aoki K."/>
            <person name="Bayne E.H."/>
            <person name="Berlin A.M."/>
            <person name="Desjardins C.A."/>
            <person name="Dobbs E."/>
            <person name="Dukaj L."/>
            <person name="Fan L."/>
            <person name="FitzGerald M.G."/>
            <person name="French C."/>
            <person name="Gujja S."/>
            <person name="Hansen K."/>
            <person name="Keifenheim D."/>
            <person name="Levin J.Z."/>
            <person name="Mosher R.A."/>
            <person name="Mueller C.A."/>
            <person name="Pfiffner J."/>
            <person name="Priest M."/>
            <person name="Russ C."/>
            <person name="Smialowska A."/>
            <person name="Swoboda P."/>
            <person name="Sykes S.M."/>
            <person name="Vaughn M."/>
            <person name="Vengrova S."/>
            <person name="Yoder R."/>
            <person name="Zeng Q."/>
            <person name="Allshire R."/>
            <person name="Baulcombe D."/>
            <person name="Birren B.W."/>
            <person name="Brown W."/>
            <person name="Ekwall K."/>
            <person name="Kellis M."/>
            <person name="Leatherwood J."/>
            <person name="Levin H."/>
            <person name="Margalit H."/>
            <person name="Martienssen R."/>
            <person name="Nieduszynski C.A."/>
            <person name="Spatafora J.W."/>
            <person name="Friedman N."/>
            <person name="Dalgaard J.Z."/>
            <person name="Baumann P."/>
            <person name="Niki H."/>
            <person name="Regev A."/>
            <person name="Nusbaum C."/>
        </authorList>
    </citation>
    <scope>NUCLEOTIDE SEQUENCE [LARGE SCALE GENOMIC DNA]</scope>
    <source>
        <strain evidence="11">yFS275 / FY16936</strain>
    </source>
</reference>
<protein>
    <submittedName>
        <fullName evidence="9">HC03 family inorganic anion exchanger</fullName>
    </submittedName>
</protein>
<feature type="transmembrane region" description="Helical" evidence="7">
    <location>
        <begin position="74"/>
        <end position="100"/>
    </location>
</feature>
<dbReference type="HOGENOM" id="CLU_002289_7_2_1"/>
<dbReference type="PANTHER" id="PTHR11453">
    <property type="entry name" value="ANION EXCHANGE PROTEIN"/>
    <property type="match status" value="1"/>
</dbReference>
<dbReference type="GO" id="GO:0055085">
    <property type="term" value="P:transmembrane transport"/>
    <property type="evidence" value="ECO:0000318"/>
    <property type="project" value="GO_Central"/>
</dbReference>
<feature type="transmembrane region" description="Helical" evidence="7">
    <location>
        <begin position="460"/>
        <end position="487"/>
    </location>
</feature>
<dbReference type="AlphaFoldDB" id="B6JZZ4"/>
<dbReference type="eggNOG" id="KOG1172">
    <property type="taxonomic scope" value="Eukaryota"/>
</dbReference>
<dbReference type="OMA" id="RRAPFYW"/>
<dbReference type="RefSeq" id="XP_002172437.1">
    <property type="nucleotide sequence ID" value="XM_002172401.2"/>
</dbReference>
<evidence type="ECO:0000313" key="10">
    <source>
        <dbReference type="JaponicusDB" id="SJAG_01183"/>
    </source>
</evidence>
<comment type="subcellular location">
    <subcellularLocation>
        <location evidence="1">Vacuole membrane</location>
        <topology evidence="1">Multi-pass membrane protein</topology>
    </subcellularLocation>
</comment>
<keyword evidence="5 7" id="KW-1133">Transmembrane helix</keyword>
<comment type="similarity">
    <text evidence="2">Belongs to the anion exchanger (TC 2.A.31) family.</text>
</comment>
<evidence type="ECO:0000256" key="1">
    <source>
        <dbReference type="ARBA" id="ARBA00004128"/>
    </source>
</evidence>
<dbReference type="GO" id="GO:0006820">
    <property type="term" value="P:monoatomic anion transport"/>
    <property type="evidence" value="ECO:0007669"/>
    <property type="project" value="InterPro"/>
</dbReference>
<dbReference type="VEuPathDB" id="FungiDB:SJAG_01183"/>
<feature type="transmembrane region" description="Helical" evidence="7">
    <location>
        <begin position="266"/>
        <end position="290"/>
    </location>
</feature>
<dbReference type="EMBL" id="KE651168">
    <property type="protein sequence ID" value="EEB06144.1"/>
    <property type="molecule type" value="Genomic_DNA"/>
</dbReference>
<organism evidence="9 11">
    <name type="scientific">Schizosaccharomyces japonicus (strain yFS275 / FY16936)</name>
    <name type="common">Fission yeast</name>
    <dbReference type="NCBI Taxonomy" id="402676"/>
    <lineage>
        <taxon>Eukaryota</taxon>
        <taxon>Fungi</taxon>
        <taxon>Dikarya</taxon>
        <taxon>Ascomycota</taxon>
        <taxon>Taphrinomycotina</taxon>
        <taxon>Schizosaccharomycetes</taxon>
        <taxon>Schizosaccharomycetales</taxon>
        <taxon>Schizosaccharomycetaceae</taxon>
        <taxon>Schizosaccharomyces</taxon>
    </lineage>
</organism>
<dbReference type="GO" id="GO:0080139">
    <property type="term" value="F:borate efflux transmembrane transporter activity"/>
    <property type="evidence" value="ECO:0000318"/>
    <property type="project" value="GO_Central"/>
</dbReference>
<feature type="domain" description="Bicarbonate transporter-like transmembrane" evidence="8">
    <location>
        <begin position="185"/>
        <end position="508"/>
    </location>
</feature>
<accession>B6JZZ4</accession>
<sequence>MALQKWTTGCRPFSGMLRDLKRRLRYYKSDWTDAWDYRVLPASINIYFANLLPELAFALDMFRKTDNNFGVNEVLLASVLGSVVFALFSAQPLCITGVTGPITVFNYTIYEIIRDRDTPYFPFMFWICFWSMIMHMFIAITNGVNYLKHITSFSCQIFGFYVAFIYLQKGIQILISQQDRGLTDLFLSVVVALLVLFFGYGCNILGKSNLFKHQIRVFLLDYGLLAVVIFFSGFQHMGKMKEVPLARLPTSKAFEPSEHRSWLVHFWRISVGDVFLAIPFAIVLTILFYFDHNVSCIMSQSPEYPVKKPSGFHWDFFLLGITTGISGLLGIPAPNGLIPQAPMHTESLCVTRVQTETEAGEKHKPMIIMDRVVEQRASNLIQGLLTLGTMTGPFLVVLRQIPQCVLAGLFWVMGFSAIEGNAITRNLLWVFGDKRLIPEDHQLNGCVKRSSPYYYTLYQLIGFGCIFAITQIPKASIGFPVVLMILIPFRKYFMEKWFVKEDLELLDSPVGEMIYS</sequence>
<keyword evidence="6 7" id="KW-0472">Membrane</keyword>
<feature type="transmembrane region" description="Helical" evidence="7">
    <location>
        <begin position="186"/>
        <end position="205"/>
    </location>
</feature>
<dbReference type="STRING" id="402676.B6JZZ4"/>
<feature type="transmembrane region" description="Helical" evidence="7">
    <location>
        <begin position="405"/>
        <end position="423"/>
    </location>
</feature>
<evidence type="ECO:0000256" key="2">
    <source>
        <dbReference type="ARBA" id="ARBA00010993"/>
    </source>
</evidence>
<dbReference type="GO" id="GO:0046713">
    <property type="term" value="P:borate transport"/>
    <property type="evidence" value="ECO:0000318"/>
    <property type="project" value="GO_Central"/>
</dbReference>
<dbReference type="InterPro" id="IPR011531">
    <property type="entry name" value="HCO3_transpt-like_TM_dom"/>
</dbReference>
<evidence type="ECO:0000256" key="3">
    <source>
        <dbReference type="ARBA" id="ARBA00022554"/>
    </source>
</evidence>
<evidence type="ECO:0000256" key="4">
    <source>
        <dbReference type="ARBA" id="ARBA00022692"/>
    </source>
</evidence>
<evidence type="ECO:0000256" key="5">
    <source>
        <dbReference type="ARBA" id="ARBA00022989"/>
    </source>
</evidence>
<keyword evidence="11" id="KW-1185">Reference proteome</keyword>
<dbReference type="Proteomes" id="UP000001744">
    <property type="component" value="Unassembled WGS sequence"/>
</dbReference>
<proteinExistence type="inferred from homology"/>
<name>B6JZZ4_SCHJY</name>
<dbReference type="GO" id="GO:0000324">
    <property type="term" value="C:fungal-type vacuole"/>
    <property type="evidence" value="ECO:0000318"/>
    <property type="project" value="GO_Central"/>
</dbReference>
<dbReference type="GO" id="GO:0050801">
    <property type="term" value="P:monoatomic ion homeostasis"/>
    <property type="evidence" value="ECO:0000318"/>
    <property type="project" value="GO_Central"/>
</dbReference>
<feature type="transmembrane region" description="Helical" evidence="7">
    <location>
        <begin position="380"/>
        <end position="398"/>
    </location>
</feature>
<feature type="domain" description="Bicarbonate transporter-like transmembrane" evidence="8">
    <location>
        <begin position="11"/>
        <end position="176"/>
    </location>
</feature>
<evidence type="ECO:0000256" key="6">
    <source>
        <dbReference type="ARBA" id="ARBA00023136"/>
    </source>
</evidence>
<evidence type="ECO:0000259" key="8">
    <source>
        <dbReference type="Pfam" id="PF00955"/>
    </source>
</evidence>
<dbReference type="OrthoDB" id="1735926at2759"/>
<dbReference type="GO" id="GO:0005452">
    <property type="term" value="F:solute:inorganic anion antiporter activity"/>
    <property type="evidence" value="ECO:0007669"/>
    <property type="project" value="InterPro"/>
</dbReference>
<feature type="transmembrane region" description="Helical" evidence="7">
    <location>
        <begin position="311"/>
        <end position="333"/>
    </location>
</feature>
<keyword evidence="4 7" id="KW-0812">Transmembrane</keyword>
<dbReference type="InterPro" id="IPR003020">
    <property type="entry name" value="HCO3_transpt_euk"/>
</dbReference>
<dbReference type="JaponicusDB" id="SJAG_01183">
    <property type="gene designation" value="bor1"/>
</dbReference>
<dbReference type="GO" id="GO:0005774">
    <property type="term" value="C:vacuolar membrane"/>
    <property type="evidence" value="ECO:0007669"/>
    <property type="project" value="UniProtKB-SubCell"/>
</dbReference>
<dbReference type="Gene3D" id="1.10.287.570">
    <property type="entry name" value="Helical hairpin bin"/>
    <property type="match status" value="1"/>
</dbReference>
<feature type="transmembrane region" description="Helical" evidence="7">
    <location>
        <begin position="217"/>
        <end position="234"/>
    </location>
</feature>
<evidence type="ECO:0000313" key="11">
    <source>
        <dbReference type="Proteomes" id="UP000001744"/>
    </source>
</evidence>
<feature type="transmembrane region" description="Helical" evidence="7">
    <location>
        <begin position="120"/>
        <end position="139"/>
    </location>
</feature>
<evidence type="ECO:0000256" key="7">
    <source>
        <dbReference type="SAM" id="Phobius"/>
    </source>
</evidence>
<keyword evidence="3" id="KW-0926">Vacuole</keyword>
<dbReference type="PANTHER" id="PTHR11453:SF82">
    <property type="entry name" value="BORON TRANSPORTER 1"/>
    <property type="match status" value="1"/>
</dbReference>
<gene>
    <name evidence="10" type="primary">bor1</name>
    <name evidence="9" type="ORF">SJAG_01183</name>
</gene>
<dbReference type="Pfam" id="PF00955">
    <property type="entry name" value="HCO3_cotransp"/>
    <property type="match status" value="2"/>
</dbReference>